<evidence type="ECO:0000313" key="8">
    <source>
        <dbReference type="Proteomes" id="UP001176961"/>
    </source>
</evidence>
<evidence type="ECO:0000256" key="6">
    <source>
        <dbReference type="SAM" id="Phobius"/>
    </source>
</evidence>
<gene>
    <name evidence="7" type="ORF">CYNAS_LOCUS6279</name>
</gene>
<comment type="similarity">
    <text evidence="2 5">Belongs to the CDP-alcohol phosphatidyltransferase class-I family.</text>
</comment>
<dbReference type="Proteomes" id="UP001176961">
    <property type="component" value="Unassembled WGS sequence"/>
</dbReference>
<dbReference type="Pfam" id="PF01066">
    <property type="entry name" value="CDP-OH_P_transf"/>
    <property type="match status" value="1"/>
</dbReference>
<evidence type="ECO:0000256" key="2">
    <source>
        <dbReference type="ARBA" id="ARBA00010441"/>
    </source>
</evidence>
<evidence type="ECO:0000256" key="3">
    <source>
        <dbReference type="ARBA" id="ARBA00022679"/>
    </source>
</evidence>
<evidence type="ECO:0000313" key="7">
    <source>
        <dbReference type="EMBL" id="CAJ0594296.1"/>
    </source>
</evidence>
<dbReference type="InterPro" id="IPR014472">
    <property type="entry name" value="CHOPT"/>
</dbReference>
<dbReference type="GO" id="GO:0005794">
    <property type="term" value="C:Golgi apparatus"/>
    <property type="evidence" value="ECO:0007669"/>
    <property type="project" value="TreeGrafter"/>
</dbReference>
<feature type="transmembrane region" description="Helical" evidence="6">
    <location>
        <begin position="124"/>
        <end position="142"/>
    </location>
</feature>
<keyword evidence="6" id="KW-1133">Transmembrane helix</keyword>
<protein>
    <recommendedName>
        <fullName evidence="9">Ethanolaminephosphotransferase 1</fullName>
    </recommendedName>
</protein>
<feature type="transmembrane region" description="Helical" evidence="6">
    <location>
        <begin position="297"/>
        <end position="319"/>
    </location>
</feature>
<proteinExistence type="inferred from homology"/>
<keyword evidence="3 5" id="KW-0808">Transferase</keyword>
<accession>A0AA36GLK5</accession>
<dbReference type="GO" id="GO:0005789">
    <property type="term" value="C:endoplasmic reticulum membrane"/>
    <property type="evidence" value="ECO:0007669"/>
    <property type="project" value="TreeGrafter"/>
</dbReference>
<dbReference type="PANTHER" id="PTHR10414:SF71">
    <property type="entry name" value="FI05338P"/>
    <property type="match status" value="1"/>
</dbReference>
<dbReference type="Gene3D" id="1.20.120.1760">
    <property type="match status" value="1"/>
</dbReference>
<sequence>MGEVDHADQVDQQWRVPLPSLVLTQYKILTRDIDLLMVERDVKDAGSSEACRDFATGGVTATEGVVEQKRRKLLMGLFDTPYLSSSQLQGFSSYKYSCVDSSPIAVYISHPFWNWIVQFYPRNWAPNALTLLGWAFVMGLFVFETVLDYDLTANNDGSEHPIPNWFWLIAAIFTWIGFTLDGTDGKQARRIGASGPTGELFDHGLDSWSTVPFTITIFSVFGRGEFSVPCVRLLAVLISVQVVFLVTHWEKYNTGVLFLSWGYDASQYMLTFVYLFTYFVGYKWFKRYAFEGITVAMVFESSFYLACMVSICMSAYNMWHSYSIEKTFKQPSLYEASRPVFSSIALFTISLAWASLSPTDVCSTDPRVFFMAMGTVFSNIACRLIIAQMTNHRCEVMNMLLVLYAFSAGLAMLMPYMELVILRLMCFLVIALHVHYGICVVRQLCDHFKIYAFDVSYLQKQSQQ</sequence>
<dbReference type="PROSITE" id="PS00379">
    <property type="entry name" value="CDP_ALCOHOL_P_TRANSF"/>
    <property type="match status" value="1"/>
</dbReference>
<name>A0AA36GLK5_CYLNA</name>
<feature type="transmembrane region" description="Helical" evidence="6">
    <location>
        <begin position="368"/>
        <end position="390"/>
    </location>
</feature>
<dbReference type="GO" id="GO:0006646">
    <property type="term" value="P:phosphatidylethanolamine biosynthetic process"/>
    <property type="evidence" value="ECO:0007669"/>
    <property type="project" value="TreeGrafter"/>
</dbReference>
<evidence type="ECO:0000256" key="4">
    <source>
        <dbReference type="ARBA" id="ARBA00023136"/>
    </source>
</evidence>
<evidence type="ECO:0008006" key="9">
    <source>
        <dbReference type="Google" id="ProtNLM"/>
    </source>
</evidence>
<evidence type="ECO:0000256" key="5">
    <source>
        <dbReference type="RuleBase" id="RU003750"/>
    </source>
</evidence>
<dbReference type="InterPro" id="IPR000462">
    <property type="entry name" value="CDP-OH_P_trans"/>
</dbReference>
<comment type="caution">
    <text evidence="7">The sequence shown here is derived from an EMBL/GenBank/DDBJ whole genome shotgun (WGS) entry which is preliminary data.</text>
</comment>
<feature type="transmembrane region" description="Helical" evidence="6">
    <location>
        <begin position="162"/>
        <end position="180"/>
    </location>
</feature>
<dbReference type="FunFam" id="1.20.120.1760:FF:000016">
    <property type="entry name" value="ethanolaminephosphotransferase 1"/>
    <property type="match status" value="1"/>
</dbReference>
<dbReference type="GO" id="GO:0004307">
    <property type="term" value="F:ethanolaminephosphotransferase activity"/>
    <property type="evidence" value="ECO:0007669"/>
    <property type="project" value="TreeGrafter"/>
</dbReference>
<evidence type="ECO:0000256" key="1">
    <source>
        <dbReference type="ARBA" id="ARBA00004370"/>
    </source>
</evidence>
<comment type="subcellular location">
    <subcellularLocation>
        <location evidence="1">Membrane</location>
    </subcellularLocation>
</comment>
<dbReference type="EMBL" id="CATQJL010000112">
    <property type="protein sequence ID" value="CAJ0594296.1"/>
    <property type="molecule type" value="Genomic_DNA"/>
</dbReference>
<dbReference type="InterPro" id="IPR048254">
    <property type="entry name" value="CDP_ALCOHOL_P_TRANSF_CS"/>
</dbReference>
<dbReference type="PANTHER" id="PTHR10414">
    <property type="entry name" value="ETHANOLAMINEPHOSPHOTRANSFERASE"/>
    <property type="match status" value="1"/>
</dbReference>
<keyword evidence="4 6" id="KW-0472">Membrane</keyword>
<feature type="transmembrane region" description="Helical" evidence="6">
    <location>
        <begin position="230"/>
        <end position="248"/>
    </location>
</feature>
<keyword evidence="6" id="KW-0812">Transmembrane</keyword>
<dbReference type="InterPro" id="IPR043130">
    <property type="entry name" value="CDP-OH_PTrfase_TM_dom"/>
</dbReference>
<dbReference type="AlphaFoldDB" id="A0AA36GLK5"/>
<keyword evidence="8" id="KW-1185">Reference proteome</keyword>
<feature type="transmembrane region" description="Helical" evidence="6">
    <location>
        <begin position="396"/>
        <end position="413"/>
    </location>
</feature>
<organism evidence="7 8">
    <name type="scientific">Cylicocyclus nassatus</name>
    <name type="common">Nematode worm</name>
    <dbReference type="NCBI Taxonomy" id="53992"/>
    <lineage>
        <taxon>Eukaryota</taxon>
        <taxon>Metazoa</taxon>
        <taxon>Ecdysozoa</taxon>
        <taxon>Nematoda</taxon>
        <taxon>Chromadorea</taxon>
        <taxon>Rhabditida</taxon>
        <taxon>Rhabditina</taxon>
        <taxon>Rhabditomorpha</taxon>
        <taxon>Strongyloidea</taxon>
        <taxon>Strongylidae</taxon>
        <taxon>Cylicocyclus</taxon>
    </lineage>
</organism>
<feature type="transmembrane region" description="Helical" evidence="6">
    <location>
        <begin position="268"/>
        <end position="285"/>
    </location>
</feature>
<reference evidence="7" key="1">
    <citation type="submission" date="2023-07" db="EMBL/GenBank/DDBJ databases">
        <authorList>
            <consortium name="CYATHOMIX"/>
        </authorList>
    </citation>
    <scope>NUCLEOTIDE SEQUENCE</scope>
    <source>
        <strain evidence="7">N/A</strain>
    </source>
</reference>